<evidence type="ECO:0000313" key="1">
    <source>
        <dbReference type="EMBL" id="GGU74260.1"/>
    </source>
</evidence>
<gene>
    <name evidence="1" type="ORF">GCM10010211_45140</name>
</gene>
<name>A0ABQ2V8W9_9ACTN</name>
<proteinExistence type="predicted"/>
<keyword evidence="2" id="KW-1185">Reference proteome</keyword>
<accession>A0ABQ2V8W9</accession>
<organism evidence="1 2">
    <name type="scientific">Streptomyces albospinus</name>
    <dbReference type="NCBI Taxonomy" id="285515"/>
    <lineage>
        <taxon>Bacteria</taxon>
        <taxon>Bacillati</taxon>
        <taxon>Actinomycetota</taxon>
        <taxon>Actinomycetes</taxon>
        <taxon>Kitasatosporales</taxon>
        <taxon>Streptomycetaceae</taxon>
        <taxon>Streptomyces</taxon>
    </lineage>
</organism>
<sequence length="61" mass="6072">MASSLRYGSLRGKLPSGPEVPAAAPGYGAAAGHRKVGTCGYSGMDAADGYRAAAVRSDGAW</sequence>
<protein>
    <submittedName>
        <fullName evidence="1">Uncharacterized protein</fullName>
    </submittedName>
</protein>
<dbReference type="EMBL" id="BMRP01000016">
    <property type="protein sequence ID" value="GGU74260.1"/>
    <property type="molecule type" value="Genomic_DNA"/>
</dbReference>
<reference evidence="2" key="1">
    <citation type="journal article" date="2019" name="Int. J. Syst. Evol. Microbiol.">
        <title>The Global Catalogue of Microorganisms (GCM) 10K type strain sequencing project: providing services to taxonomists for standard genome sequencing and annotation.</title>
        <authorList>
            <consortium name="The Broad Institute Genomics Platform"/>
            <consortium name="The Broad Institute Genome Sequencing Center for Infectious Disease"/>
            <person name="Wu L."/>
            <person name="Ma J."/>
        </authorList>
    </citation>
    <scope>NUCLEOTIDE SEQUENCE [LARGE SCALE GENOMIC DNA]</scope>
    <source>
        <strain evidence="2">JCM 3399</strain>
    </source>
</reference>
<comment type="caution">
    <text evidence="1">The sequence shown here is derived from an EMBL/GenBank/DDBJ whole genome shotgun (WGS) entry which is preliminary data.</text>
</comment>
<evidence type="ECO:0000313" key="2">
    <source>
        <dbReference type="Proteomes" id="UP000654471"/>
    </source>
</evidence>
<dbReference type="Proteomes" id="UP000654471">
    <property type="component" value="Unassembled WGS sequence"/>
</dbReference>